<gene>
    <name evidence="2" type="ORF">ENI32_03975</name>
</gene>
<dbReference type="Proteomes" id="UP000885936">
    <property type="component" value="Unassembled WGS sequence"/>
</dbReference>
<dbReference type="InterPro" id="IPR002109">
    <property type="entry name" value="Glutaredoxin"/>
</dbReference>
<dbReference type="Pfam" id="PF00462">
    <property type="entry name" value="Glutaredoxin"/>
    <property type="match status" value="1"/>
</dbReference>
<protein>
    <submittedName>
        <fullName evidence="2">Glutaredoxin family protein</fullName>
    </submittedName>
</protein>
<dbReference type="CDD" id="cd02976">
    <property type="entry name" value="NrdH"/>
    <property type="match status" value="1"/>
</dbReference>
<proteinExistence type="predicted"/>
<dbReference type="Gene3D" id="3.40.30.10">
    <property type="entry name" value="Glutaredoxin"/>
    <property type="match status" value="1"/>
</dbReference>
<evidence type="ECO:0000259" key="1">
    <source>
        <dbReference type="Pfam" id="PF00462"/>
    </source>
</evidence>
<name>A0A7J2S0L5_9EURY</name>
<evidence type="ECO:0000313" key="2">
    <source>
        <dbReference type="EMBL" id="HEC57026.1"/>
    </source>
</evidence>
<dbReference type="SUPFAM" id="SSF52833">
    <property type="entry name" value="Thioredoxin-like"/>
    <property type="match status" value="1"/>
</dbReference>
<dbReference type="EMBL" id="DRIE01000069">
    <property type="protein sequence ID" value="HEC57026.1"/>
    <property type="molecule type" value="Genomic_DNA"/>
</dbReference>
<organism evidence="2">
    <name type="scientific">Candidatus Syntropharchaeum butanivorans</name>
    <dbReference type="NCBI Taxonomy" id="1839936"/>
    <lineage>
        <taxon>Archaea</taxon>
        <taxon>Methanobacteriati</taxon>
        <taxon>Methanobacteriota</taxon>
        <taxon>Stenosarchaea group</taxon>
        <taxon>Methanomicrobia</taxon>
        <taxon>Methanosarcinales</taxon>
        <taxon>ANME-2 cluster</taxon>
        <taxon>Candidatus Syntropharchaeum</taxon>
    </lineage>
</organism>
<dbReference type="PROSITE" id="PS51354">
    <property type="entry name" value="GLUTAREDOXIN_2"/>
    <property type="match status" value="1"/>
</dbReference>
<dbReference type="InterPro" id="IPR036249">
    <property type="entry name" value="Thioredoxin-like_sf"/>
</dbReference>
<sequence length="89" mass="9769">MACVKVYSTPTCPNCERLKCSLKDEGIEYEEVDMMTADAMTELRMNGVFTLSAPVLQIGEDVFLTSSELISEDGVAIDLIKKYLNGGIL</sequence>
<comment type="caution">
    <text evidence="2">The sequence shown here is derived from an EMBL/GenBank/DDBJ whole genome shotgun (WGS) entry which is preliminary data.</text>
</comment>
<dbReference type="AlphaFoldDB" id="A0A7J2S0L5"/>
<reference evidence="2" key="1">
    <citation type="journal article" date="2020" name="mSystems">
        <title>Genome- and Community-Level Interaction Insights into Carbon Utilization and Element Cycling Functions of Hydrothermarchaeota in Hydrothermal Sediment.</title>
        <authorList>
            <person name="Zhou Z."/>
            <person name="Liu Y."/>
            <person name="Xu W."/>
            <person name="Pan J."/>
            <person name="Luo Z.H."/>
            <person name="Li M."/>
        </authorList>
    </citation>
    <scope>NUCLEOTIDE SEQUENCE [LARGE SCALE GENOMIC DNA]</scope>
    <source>
        <strain evidence="2">HyVt-386</strain>
    </source>
</reference>
<accession>A0A7J2S0L5</accession>
<feature type="domain" description="Glutaredoxin" evidence="1">
    <location>
        <begin position="4"/>
        <end position="59"/>
    </location>
</feature>